<gene>
    <name evidence="3" type="ORF">SAMN05421504_11128</name>
</gene>
<keyword evidence="1" id="KW-0880">Kelch repeat</keyword>
<organism evidence="3 4">
    <name type="scientific">Amycolatopsis xylanica</name>
    <dbReference type="NCBI Taxonomy" id="589385"/>
    <lineage>
        <taxon>Bacteria</taxon>
        <taxon>Bacillati</taxon>
        <taxon>Actinomycetota</taxon>
        <taxon>Actinomycetes</taxon>
        <taxon>Pseudonocardiales</taxon>
        <taxon>Pseudonocardiaceae</taxon>
        <taxon>Amycolatopsis</taxon>
    </lineage>
</organism>
<reference evidence="3 4" key="1">
    <citation type="submission" date="2016-10" db="EMBL/GenBank/DDBJ databases">
        <authorList>
            <person name="de Groot N.N."/>
        </authorList>
    </citation>
    <scope>NUCLEOTIDE SEQUENCE [LARGE SCALE GENOMIC DNA]</scope>
    <source>
        <strain evidence="3 4">CPCC 202699</strain>
    </source>
</reference>
<evidence type="ECO:0000313" key="4">
    <source>
        <dbReference type="Proteomes" id="UP000199515"/>
    </source>
</evidence>
<keyword evidence="4" id="KW-1185">Reference proteome</keyword>
<dbReference type="PANTHER" id="PTHR46344:SF27">
    <property type="entry name" value="KELCH REPEAT SUPERFAMILY PROTEIN"/>
    <property type="match status" value="1"/>
</dbReference>
<dbReference type="InterPro" id="IPR037293">
    <property type="entry name" value="Gal_Oxidase_central_sf"/>
</dbReference>
<dbReference type="RefSeq" id="WP_091297661.1">
    <property type="nucleotide sequence ID" value="NZ_FNON01000011.1"/>
</dbReference>
<dbReference type="InterPro" id="IPR015915">
    <property type="entry name" value="Kelch-typ_b-propeller"/>
</dbReference>
<dbReference type="SMART" id="SM00612">
    <property type="entry name" value="Kelch"/>
    <property type="match status" value="6"/>
</dbReference>
<sequence>MNSWSPAKNLPTAVCWTAVHEGVVALADGRALAAGGSNGTLSPVADVAVFDPDLLTWTACPPMPSPRHLHSITRLADGRVLLAGGTDRRFALPNAALRSALIFDPEHLTWTPTGDLTEPRCIHSATLLADGRVLVAGGATDRSSQSNASSATAEIYDPGSGKWTVTGSMTDARVDHTSTLLPDGRVLVAGGDLYTGRASGVSLALCELYDPRSGTWTPAGTMRDQRSAHQATVVAGGGVLVTGGGSPSSITGPVFDGHSLRTAERYDLTAGTWSQAPDLPWGRGGHRQVLLPNGKVLIAGGFDAADFVLGQLSAFVYDPLGRVWTDTGGMRTGRAWFGAALLTNGQVVVAGGMTASGTLAAPAADNLVTAESEVFA</sequence>
<dbReference type="SUPFAM" id="SSF50965">
    <property type="entry name" value="Galactose oxidase, central domain"/>
    <property type="match status" value="1"/>
</dbReference>
<dbReference type="STRING" id="589385.SAMN05421504_11128"/>
<protein>
    <submittedName>
        <fullName evidence="3">N-acetylneuraminic acid mutarotase</fullName>
    </submittedName>
</protein>
<evidence type="ECO:0000313" key="3">
    <source>
        <dbReference type="EMBL" id="SDZ23786.1"/>
    </source>
</evidence>
<dbReference type="PANTHER" id="PTHR46344">
    <property type="entry name" value="OS02G0202900 PROTEIN"/>
    <property type="match status" value="1"/>
</dbReference>
<accession>A0A1H3RDQ7</accession>
<dbReference type="Pfam" id="PF01344">
    <property type="entry name" value="Kelch_1"/>
    <property type="match status" value="3"/>
</dbReference>
<dbReference type="InterPro" id="IPR006652">
    <property type="entry name" value="Kelch_1"/>
</dbReference>
<dbReference type="InterPro" id="IPR011043">
    <property type="entry name" value="Gal_Oxase/kelch_b-propeller"/>
</dbReference>
<dbReference type="Gene3D" id="2.120.10.80">
    <property type="entry name" value="Kelch-type beta propeller"/>
    <property type="match status" value="1"/>
</dbReference>
<dbReference type="Gene3D" id="2.130.10.80">
    <property type="entry name" value="Galactose oxidase/kelch, beta-propeller"/>
    <property type="match status" value="4"/>
</dbReference>
<name>A0A1H3RDQ7_9PSEU</name>
<dbReference type="AlphaFoldDB" id="A0A1H3RDQ7"/>
<keyword evidence="2" id="KW-0677">Repeat</keyword>
<dbReference type="Proteomes" id="UP000199515">
    <property type="component" value="Unassembled WGS sequence"/>
</dbReference>
<proteinExistence type="predicted"/>
<evidence type="ECO:0000256" key="2">
    <source>
        <dbReference type="ARBA" id="ARBA00022737"/>
    </source>
</evidence>
<evidence type="ECO:0000256" key="1">
    <source>
        <dbReference type="ARBA" id="ARBA00022441"/>
    </source>
</evidence>
<dbReference type="EMBL" id="FNON01000011">
    <property type="protein sequence ID" value="SDZ23786.1"/>
    <property type="molecule type" value="Genomic_DNA"/>
</dbReference>